<keyword evidence="2" id="KW-1185">Reference proteome</keyword>
<evidence type="ECO:0000313" key="2">
    <source>
        <dbReference type="Proteomes" id="UP001331761"/>
    </source>
</evidence>
<proteinExistence type="predicted"/>
<organism evidence="1 2">
    <name type="scientific">Trichostrongylus colubriformis</name>
    <name type="common">Black scour worm</name>
    <dbReference type="NCBI Taxonomy" id="6319"/>
    <lineage>
        <taxon>Eukaryota</taxon>
        <taxon>Metazoa</taxon>
        <taxon>Ecdysozoa</taxon>
        <taxon>Nematoda</taxon>
        <taxon>Chromadorea</taxon>
        <taxon>Rhabditida</taxon>
        <taxon>Rhabditina</taxon>
        <taxon>Rhabditomorpha</taxon>
        <taxon>Strongyloidea</taxon>
        <taxon>Trichostrongylidae</taxon>
        <taxon>Trichostrongylus</taxon>
    </lineage>
</organism>
<evidence type="ECO:0000313" key="1">
    <source>
        <dbReference type="EMBL" id="KAK5981128.1"/>
    </source>
</evidence>
<dbReference type="AlphaFoldDB" id="A0AAN8GB74"/>
<name>A0AAN8GB74_TRICO</name>
<protein>
    <submittedName>
        <fullName evidence="1">Uncharacterized protein</fullName>
    </submittedName>
</protein>
<dbReference type="Proteomes" id="UP001331761">
    <property type="component" value="Unassembled WGS sequence"/>
</dbReference>
<reference evidence="1 2" key="1">
    <citation type="submission" date="2019-10" db="EMBL/GenBank/DDBJ databases">
        <title>Assembly and Annotation for the nematode Trichostrongylus colubriformis.</title>
        <authorList>
            <person name="Martin J."/>
        </authorList>
    </citation>
    <scope>NUCLEOTIDE SEQUENCE [LARGE SCALE GENOMIC DNA]</scope>
    <source>
        <strain evidence="1">G859</strain>
        <tissue evidence="1">Whole worm</tissue>
    </source>
</reference>
<accession>A0AAN8GB74</accession>
<dbReference type="EMBL" id="WIXE01006620">
    <property type="protein sequence ID" value="KAK5981128.1"/>
    <property type="molecule type" value="Genomic_DNA"/>
</dbReference>
<gene>
    <name evidence="1" type="ORF">GCK32_016629</name>
</gene>
<sequence length="45" mass="4958">MCHLSWTISSRAFSMKQLNAGLLHGRFVTIHGQRQAAEGIAFSPT</sequence>
<comment type="caution">
    <text evidence="1">The sequence shown here is derived from an EMBL/GenBank/DDBJ whole genome shotgun (WGS) entry which is preliminary data.</text>
</comment>